<evidence type="ECO:0000256" key="7">
    <source>
        <dbReference type="ARBA" id="ARBA00033000"/>
    </source>
</evidence>
<keyword evidence="10" id="KW-0732">Signal</keyword>
<evidence type="ECO:0000256" key="4">
    <source>
        <dbReference type="ARBA" id="ARBA00022801"/>
    </source>
</evidence>
<feature type="active site" description="Proton donor" evidence="8">
    <location>
        <position position="586"/>
    </location>
</feature>
<dbReference type="Pfam" id="PF03174">
    <property type="entry name" value="CHB_HEX_C"/>
    <property type="match status" value="1"/>
</dbReference>
<proteinExistence type="inferred from homology"/>
<dbReference type="GO" id="GO:0004563">
    <property type="term" value="F:beta-N-acetylhexosaminidase activity"/>
    <property type="evidence" value="ECO:0007669"/>
    <property type="project" value="UniProtKB-EC"/>
</dbReference>
<gene>
    <name evidence="12" type="ORF">SOCE26_103820</name>
</gene>
<dbReference type="InterPro" id="IPR013783">
    <property type="entry name" value="Ig-like_fold"/>
</dbReference>
<dbReference type="SUPFAM" id="SSF55545">
    <property type="entry name" value="beta-N-acetylhexosaminidase-like domain"/>
    <property type="match status" value="1"/>
</dbReference>
<dbReference type="RefSeq" id="WP_104986634.1">
    <property type="nucleotide sequence ID" value="NZ_CP012673.1"/>
</dbReference>
<protein>
    <recommendedName>
        <fullName evidence="3">beta-N-acetylhexosaminidase</fullName>
        <ecNumber evidence="3">3.2.1.52</ecNumber>
    </recommendedName>
    <alternativeName>
        <fullName evidence="6">Beta-N-acetylhexosaminidase</fullName>
    </alternativeName>
    <alternativeName>
        <fullName evidence="7">N-acetyl-beta-glucosaminidase</fullName>
    </alternativeName>
</protein>
<dbReference type="SUPFAM" id="SSF81296">
    <property type="entry name" value="E set domains"/>
    <property type="match status" value="1"/>
</dbReference>
<organism evidence="12 13">
    <name type="scientific">Sorangium cellulosum</name>
    <name type="common">Polyangium cellulosum</name>
    <dbReference type="NCBI Taxonomy" id="56"/>
    <lineage>
        <taxon>Bacteria</taxon>
        <taxon>Pseudomonadati</taxon>
        <taxon>Myxococcota</taxon>
        <taxon>Polyangia</taxon>
        <taxon>Polyangiales</taxon>
        <taxon>Polyangiaceae</taxon>
        <taxon>Sorangium</taxon>
    </lineage>
</organism>
<feature type="domain" description="Chitobiase/beta-hexosaminidases N-terminal" evidence="11">
    <location>
        <begin position="73"/>
        <end position="223"/>
    </location>
</feature>
<dbReference type="SMART" id="SM01081">
    <property type="entry name" value="CHB_HEX"/>
    <property type="match status" value="1"/>
</dbReference>
<dbReference type="GO" id="GO:0016020">
    <property type="term" value="C:membrane"/>
    <property type="evidence" value="ECO:0007669"/>
    <property type="project" value="TreeGrafter"/>
</dbReference>
<dbReference type="Gene3D" id="2.60.40.290">
    <property type="match status" value="1"/>
</dbReference>
<keyword evidence="4" id="KW-0378">Hydrolase</keyword>
<evidence type="ECO:0000256" key="8">
    <source>
        <dbReference type="PIRSR" id="PIRSR625705-1"/>
    </source>
</evidence>
<evidence type="ECO:0000256" key="3">
    <source>
        <dbReference type="ARBA" id="ARBA00012663"/>
    </source>
</evidence>
<feature type="region of interest" description="Disordered" evidence="9">
    <location>
        <begin position="26"/>
        <end position="70"/>
    </location>
</feature>
<dbReference type="InterPro" id="IPR015883">
    <property type="entry name" value="Glyco_hydro_20_cat"/>
</dbReference>
<dbReference type="InterPro" id="IPR004867">
    <property type="entry name" value="CHB_C_dom"/>
</dbReference>
<evidence type="ECO:0000256" key="5">
    <source>
        <dbReference type="ARBA" id="ARBA00023295"/>
    </source>
</evidence>
<dbReference type="PRINTS" id="PR00738">
    <property type="entry name" value="GLHYDRLASE20"/>
</dbReference>
<dbReference type="InterPro" id="IPR015882">
    <property type="entry name" value="HEX_bac_N"/>
</dbReference>
<comment type="catalytic activity">
    <reaction evidence="1">
        <text>Hydrolysis of terminal non-reducing N-acetyl-D-hexosamine residues in N-acetyl-beta-D-hexosaminides.</text>
        <dbReference type="EC" id="3.2.1.52"/>
    </reaction>
</comment>
<dbReference type="Gene3D" id="3.20.20.80">
    <property type="entry name" value="Glycosidases"/>
    <property type="match status" value="1"/>
</dbReference>
<dbReference type="GO" id="GO:0030203">
    <property type="term" value="P:glycosaminoglycan metabolic process"/>
    <property type="evidence" value="ECO:0007669"/>
    <property type="project" value="TreeGrafter"/>
</dbReference>
<dbReference type="PANTHER" id="PTHR22600:SF57">
    <property type="entry name" value="BETA-N-ACETYLHEXOSAMINIDASE"/>
    <property type="match status" value="1"/>
</dbReference>
<feature type="compositionally biased region" description="Low complexity" evidence="9">
    <location>
        <begin position="27"/>
        <end position="39"/>
    </location>
</feature>
<evidence type="ECO:0000256" key="6">
    <source>
        <dbReference type="ARBA" id="ARBA00030512"/>
    </source>
</evidence>
<evidence type="ECO:0000256" key="2">
    <source>
        <dbReference type="ARBA" id="ARBA00006285"/>
    </source>
</evidence>
<dbReference type="Gene3D" id="3.30.379.10">
    <property type="entry name" value="Chitobiase/beta-hexosaminidase domain 2-like"/>
    <property type="match status" value="1"/>
</dbReference>
<dbReference type="EMBL" id="CP012673">
    <property type="protein sequence ID" value="AUX48839.1"/>
    <property type="molecule type" value="Genomic_DNA"/>
</dbReference>
<accession>A0A2L0FBP1</accession>
<sequence length="922" mass="98931">MRRPVFQFGLLAAALFVAGCADDEAPSSTGSTTMSTSTGNDGGGGGGTGGAGGDDTSDGGGGGGATQQRPSGADIAVSWEVLDNYKNPAVSFGSALTITNHGTVALGSSGWTLYFNFVRSILPESLPAGVTITHINGDFFKMEPTEAFEPVQPGQSVVIPFDGSFWAIKETDAPAGYYFVFTDDKGVASAPEAVGSETVEPFVQEKQTDRFPGDVTPVPTAESRYQENQAVRLLPAGDVDRIVPSPVLFEAGSGELRLSSAVPIVHAAGLKDEATFLAEALGALLGDAPEVREGAPTPGMAAIHLTTGAIDVGGQPRQAGDEAYRLTVTAEGVEIVGSDAAGVFYGIQSLRALAPVEVYRASQPEIAIGAVTVEDAPRFVYRGMHLDVARNFQRKEAVLKLLDVMAFYKLNKFHFHLTDDEGFRFEVSGLPELTTVGARRGHTLDDKGNIVPSFGSGPDPDSAASSGSGHYTRADLVEILRYAKERHIEVIPEIDMPGHARAAVKAMEARYARLAAEGDVEKAEEFLLSDLEDPSQYMSVQMWTDNVVNPCRESTYRFLQKVVDELVAVYAEAGATLTTIHTGGDEVPEGVWEQSPSCKALVDRAPGDGVDSAADLASHFLRELGAIVAAHGLVTGGWEEIALKKVPVEGGFDKEANPEFLSSNFRPYVWNNVWGWGDEDNGYKLANAGYPVVLSNATNLYFDLAYDKDPSEPGYYWAGFVDTRKPYEFVPLDFYRSAHEDRMGNPIDQAQMFRDHVRLTDAGRANVLGIQGQLWGENAKGQEAMEYLVFPKLVSLAERAWAEDPAWAQEEDRALRASQLAEAWNRFANSLGQRELPRLDHLSGGVAYRLPLPGARIEDGQLVANVAFPGLQIRYTTDGAEPDATSTVYSGPVAVSGVVKLRTFDTRGRGSRTSVVEPNAAP</sequence>
<evidence type="ECO:0000313" key="13">
    <source>
        <dbReference type="Proteomes" id="UP000238348"/>
    </source>
</evidence>
<dbReference type="InterPro" id="IPR008965">
    <property type="entry name" value="CBM2/CBM3_carb-bd_dom_sf"/>
</dbReference>
<keyword evidence="5" id="KW-0326">Glycosidase</keyword>
<evidence type="ECO:0000256" key="9">
    <source>
        <dbReference type="SAM" id="MobiDB-lite"/>
    </source>
</evidence>
<feature type="chain" id="PRO_5014662566" description="beta-N-acetylhexosaminidase" evidence="10">
    <location>
        <begin position="22"/>
        <end position="922"/>
    </location>
</feature>
<dbReference type="PROSITE" id="PS51257">
    <property type="entry name" value="PROKAR_LIPOPROTEIN"/>
    <property type="match status" value="1"/>
</dbReference>
<dbReference type="Pfam" id="PF03173">
    <property type="entry name" value="CHB_HEX"/>
    <property type="match status" value="1"/>
</dbReference>
<dbReference type="Gene3D" id="2.60.40.10">
    <property type="entry name" value="Immunoglobulins"/>
    <property type="match status" value="1"/>
</dbReference>
<dbReference type="OrthoDB" id="9763537at2"/>
<dbReference type="InterPro" id="IPR004866">
    <property type="entry name" value="CHB/HEX_N_dom"/>
</dbReference>
<dbReference type="GO" id="GO:0030247">
    <property type="term" value="F:polysaccharide binding"/>
    <property type="evidence" value="ECO:0007669"/>
    <property type="project" value="InterPro"/>
</dbReference>
<dbReference type="Proteomes" id="UP000238348">
    <property type="component" value="Chromosome"/>
</dbReference>
<name>A0A2L0FBP1_SORCE</name>
<evidence type="ECO:0000259" key="11">
    <source>
        <dbReference type="SMART" id="SM01081"/>
    </source>
</evidence>
<dbReference type="EC" id="3.2.1.52" evidence="3"/>
<feature type="signal peptide" evidence="10">
    <location>
        <begin position="1"/>
        <end position="21"/>
    </location>
</feature>
<dbReference type="Pfam" id="PF00728">
    <property type="entry name" value="Glyco_hydro_20"/>
    <property type="match status" value="1"/>
</dbReference>
<dbReference type="InterPro" id="IPR014756">
    <property type="entry name" value="Ig_E-set"/>
</dbReference>
<dbReference type="AlphaFoldDB" id="A0A2L0FBP1"/>
<dbReference type="InterPro" id="IPR012291">
    <property type="entry name" value="CBM2_carb-bd_dom_sf"/>
</dbReference>
<dbReference type="SUPFAM" id="SSF51445">
    <property type="entry name" value="(Trans)glycosidases"/>
    <property type="match status" value="1"/>
</dbReference>
<dbReference type="CDD" id="cd02847">
    <property type="entry name" value="E_set_Chitobiase_C"/>
    <property type="match status" value="1"/>
</dbReference>
<dbReference type="CDD" id="cd06569">
    <property type="entry name" value="GH20_Sm-chitobiase-like"/>
    <property type="match status" value="1"/>
</dbReference>
<dbReference type="PANTHER" id="PTHR22600">
    <property type="entry name" value="BETA-HEXOSAMINIDASE"/>
    <property type="match status" value="1"/>
</dbReference>
<dbReference type="InterPro" id="IPR017853">
    <property type="entry name" value="GH"/>
</dbReference>
<dbReference type="InterPro" id="IPR029018">
    <property type="entry name" value="Hex-like_dom2"/>
</dbReference>
<comment type="similarity">
    <text evidence="2">Belongs to the glycosyl hydrolase 20 family.</text>
</comment>
<dbReference type="Pfam" id="PF02838">
    <property type="entry name" value="Glyco_hydro_20b"/>
    <property type="match status" value="1"/>
</dbReference>
<evidence type="ECO:0000256" key="1">
    <source>
        <dbReference type="ARBA" id="ARBA00001231"/>
    </source>
</evidence>
<dbReference type="InterPro" id="IPR025705">
    <property type="entry name" value="Beta_hexosaminidase_sua/sub"/>
</dbReference>
<reference evidence="12 13" key="1">
    <citation type="submission" date="2015-09" db="EMBL/GenBank/DDBJ databases">
        <title>Sorangium comparison.</title>
        <authorList>
            <person name="Zaburannyi N."/>
            <person name="Bunk B."/>
            <person name="Overmann J."/>
            <person name="Mueller R."/>
        </authorList>
    </citation>
    <scope>NUCLEOTIDE SEQUENCE [LARGE SCALE GENOMIC DNA]</scope>
    <source>
        <strain evidence="12 13">So ce26</strain>
    </source>
</reference>
<evidence type="ECO:0000313" key="12">
    <source>
        <dbReference type="EMBL" id="AUX48839.1"/>
    </source>
</evidence>
<dbReference type="GO" id="GO:0005975">
    <property type="term" value="P:carbohydrate metabolic process"/>
    <property type="evidence" value="ECO:0007669"/>
    <property type="project" value="InterPro"/>
</dbReference>
<feature type="compositionally biased region" description="Gly residues" evidence="9">
    <location>
        <begin position="40"/>
        <end position="65"/>
    </location>
</feature>
<evidence type="ECO:0000256" key="10">
    <source>
        <dbReference type="SAM" id="SignalP"/>
    </source>
</evidence>
<dbReference type="SUPFAM" id="SSF49384">
    <property type="entry name" value="Carbohydrate-binding domain"/>
    <property type="match status" value="1"/>
</dbReference>